<name>A0A4Z0B3I4_9PSED</name>
<accession>A0A4Z0B3I4</accession>
<gene>
    <name evidence="3" type="ORF">DYL61_16525</name>
</gene>
<dbReference type="RefSeq" id="WP_135309205.1">
    <property type="nucleotide sequence ID" value="NZ_QUZT01000029.1"/>
</dbReference>
<dbReference type="OrthoDB" id="7027278at2"/>
<feature type="transmembrane region" description="Helical" evidence="1">
    <location>
        <begin position="82"/>
        <end position="99"/>
    </location>
</feature>
<feature type="transmembrane region" description="Helical" evidence="1">
    <location>
        <begin position="58"/>
        <end position="76"/>
    </location>
</feature>
<feature type="chain" id="PRO_5021420733" evidence="2">
    <location>
        <begin position="26"/>
        <end position="110"/>
    </location>
</feature>
<comment type="caution">
    <text evidence="3">The sequence shown here is derived from an EMBL/GenBank/DDBJ whole genome shotgun (WGS) entry which is preliminary data.</text>
</comment>
<keyword evidence="2" id="KW-0732">Signal</keyword>
<evidence type="ECO:0000313" key="3">
    <source>
        <dbReference type="EMBL" id="TFY92999.1"/>
    </source>
</evidence>
<evidence type="ECO:0000256" key="2">
    <source>
        <dbReference type="SAM" id="SignalP"/>
    </source>
</evidence>
<proteinExistence type="predicted"/>
<keyword evidence="1" id="KW-0812">Transmembrane</keyword>
<evidence type="ECO:0000313" key="4">
    <source>
        <dbReference type="Proteomes" id="UP000297734"/>
    </source>
</evidence>
<organism evidence="3 4">
    <name type="scientific">Pseudomonas nabeulensis</name>
    <dbReference type="NCBI Taxonomy" id="2293833"/>
    <lineage>
        <taxon>Bacteria</taxon>
        <taxon>Pseudomonadati</taxon>
        <taxon>Pseudomonadota</taxon>
        <taxon>Gammaproteobacteria</taxon>
        <taxon>Pseudomonadales</taxon>
        <taxon>Pseudomonadaceae</taxon>
        <taxon>Pseudomonas</taxon>
    </lineage>
</organism>
<dbReference type="Proteomes" id="UP000297734">
    <property type="component" value="Unassembled WGS sequence"/>
</dbReference>
<dbReference type="AlphaFoldDB" id="A0A4Z0B3I4"/>
<evidence type="ECO:0000256" key="1">
    <source>
        <dbReference type="SAM" id="Phobius"/>
    </source>
</evidence>
<keyword evidence="4" id="KW-1185">Reference proteome</keyword>
<dbReference type="EMBL" id="QUZT01000029">
    <property type="protein sequence ID" value="TFY92999.1"/>
    <property type="molecule type" value="Genomic_DNA"/>
</dbReference>
<reference evidence="3 4" key="1">
    <citation type="journal article" date="2019" name="Syst. Appl. Microbiol.">
        <title>New species of pathogenic Pseudomonas isolated from citrus in Tunisia: Proposal of Pseudomonas kairouanensis sp. nov. and Pseudomonas nabeulensis sp. nov.</title>
        <authorList>
            <person name="Oueslati M."/>
            <person name="Mulet M."/>
            <person name="Gomila M."/>
            <person name="Berge O."/>
            <person name="Hajlaoui M.R."/>
            <person name="Lalucat J."/>
            <person name="Sadfi-Zouaoui N."/>
            <person name="Garcia-Valdes E."/>
        </authorList>
    </citation>
    <scope>NUCLEOTIDE SEQUENCE [LARGE SCALE GENOMIC DNA]</scope>
    <source>
        <strain evidence="3 4">E10B</strain>
    </source>
</reference>
<feature type="transmembrane region" description="Helical" evidence="1">
    <location>
        <begin position="35"/>
        <end position="51"/>
    </location>
</feature>
<protein>
    <submittedName>
        <fullName evidence="3">Uncharacterized protein</fullName>
    </submittedName>
</protein>
<keyword evidence="1" id="KW-1133">Transmembrane helix</keyword>
<keyword evidence="1" id="KW-0472">Membrane</keyword>
<sequence length="110" mass="11650">MKQKLISAWISLVFSLCLLLGPAPAQDFAFYVLTVMTVLAWIGVLSGLIKGEVAKKLLNHAWISVLSTGLQVYALIASGHPALAASCFLVSFFMVIAAIKASKDEPGVSA</sequence>
<feature type="signal peptide" evidence="2">
    <location>
        <begin position="1"/>
        <end position="25"/>
    </location>
</feature>